<evidence type="ECO:0000256" key="4">
    <source>
        <dbReference type="ARBA" id="ARBA00022989"/>
    </source>
</evidence>
<dbReference type="Pfam" id="PF09402">
    <property type="entry name" value="MSC"/>
    <property type="match status" value="1"/>
</dbReference>
<organism evidence="10 11">
    <name type="scientific">Ananas comosus</name>
    <name type="common">Pineapple</name>
    <name type="synonym">Ananas ananas</name>
    <dbReference type="NCBI Taxonomy" id="4615"/>
    <lineage>
        <taxon>Eukaryota</taxon>
        <taxon>Viridiplantae</taxon>
        <taxon>Streptophyta</taxon>
        <taxon>Embryophyta</taxon>
        <taxon>Tracheophyta</taxon>
        <taxon>Spermatophyta</taxon>
        <taxon>Magnoliopsida</taxon>
        <taxon>Liliopsida</taxon>
        <taxon>Poales</taxon>
        <taxon>Bromeliaceae</taxon>
        <taxon>Bromelioideae</taxon>
        <taxon>Ananas</taxon>
    </lineage>
</organism>
<reference evidence="10 11" key="1">
    <citation type="journal article" date="2016" name="DNA Res.">
        <title>The draft genome of MD-2 pineapple using hybrid error correction of long reads.</title>
        <authorList>
            <person name="Redwan R.M."/>
            <person name="Saidin A."/>
            <person name="Kumar S.V."/>
        </authorList>
    </citation>
    <scope>NUCLEOTIDE SEQUENCE [LARGE SCALE GENOMIC DNA]</scope>
    <source>
        <strain evidence="11">cv. MD2</strain>
        <tissue evidence="10">Leaf</tissue>
    </source>
</reference>
<dbReference type="InterPro" id="IPR041885">
    <property type="entry name" value="MAN1_winged_helix_dom"/>
</dbReference>
<evidence type="ECO:0000313" key="10">
    <source>
        <dbReference type="EMBL" id="OAY65941.1"/>
    </source>
</evidence>
<evidence type="ECO:0000313" key="11">
    <source>
        <dbReference type="Proteomes" id="UP000092600"/>
    </source>
</evidence>
<keyword evidence="2" id="KW-0597">Phosphoprotein</keyword>
<dbReference type="PANTHER" id="PTHR47808">
    <property type="entry name" value="INNER NUCLEAR MEMBRANE PROTEIN HEH2-RELATED"/>
    <property type="match status" value="1"/>
</dbReference>
<dbReference type="EMBL" id="LSRQ01006598">
    <property type="protein sequence ID" value="OAY65941.1"/>
    <property type="molecule type" value="Genomic_DNA"/>
</dbReference>
<feature type="region of interest" description="Disordered" evidence="7">
    <location>
        <begin position="1"/>
        <end position="21"/>
    </location>
</feature>
<dbReference type="InterPro" id="IPR018996">
    <property type="entry name" value="Man1/Src1-like_C"/>
</dbReference>
<sequence>MSSAAKKRAKRATPRGPSRSPVGILPEPSLALFPSKAELLKLVAIVAIAASVAVACNYAAALFNRRPKPFCDSGRDPLDPVPDFCERCPDHGQCHNGKLECLHGYKKHGRICIEDRMINQTAKKLAELLERIVCGSYARVLCGEAGKYWFQEEDIRKIIDEEMIKEFTGLKDDGLEFAKSKAMEFADSFLEARVIFNGNKEFKCPELLAELNKPLSCCIRQWIYRNIFLVVTVFVLLAGLLYFLWTMRQRRALSNRAEQLYQQVCEILEDTAMRIKMEKQEGESWVVASWLRDHLLLPRERKDTILWKKVEELILEDSRIDQYPKLIKGESKIVLEWQADGSLSSNIKRMGLVDKAKASGRTTISSDHGMRSVLGEPQVT</sequence>
<keyword evidence="6" id="KW-0539">Nucleus</keyword>
<keyword evidence="3 8" id="KW-0812">Transmembrane</keyword>
<dbReference type="GO" id="GO:0071763">
    <property type="term" value="P:nuclear membrane organization"/>
    <property type="evidence" value="ECO:0007669"/>
    <property type="project" value="TreeGrafter"/>
</dbReference>
<dbReference type="InterPro" id="IPR044780">
    <property type="entry name" value="Heh2/Src1"/>
</dbReference>
<dbReference type="GO" id="GO:0003682">
    <property type="term" value="F:chromatin binding"/>
    <property type="evidence" value="ECO:0007669"/>
    <property type="project" value="InterPro"/>
</dbReference>
<feature type="region of interest" description="Disordered" evidence="7">
    <location>
        <begin position="360"/>
        <end position="380"/>
    </location>
</feature>
<evidence type="ECO:0000256" key="2">
    <source>
        <dbReference type="ARBA" id="ARBA00022553"/>
    </source>
</evidence>
<evidence type="ECO:0000256" key="3">
    <source>
        <dbReference type="ARBA" id="ARBA00022692"/>
    </source>
</evidence>
<evidence type="ECO:0000256" key="1">
    <source>
        <dbReference type="ARBA" id="ARBA00004540"/>
    </source>
</evidence>
<dbReference type="AlphaFoldDB" id="A0A199UMN3"/>
<feature type="domain" description="Man1/Src1-like C-terminal" evidence="9">
    <location>
        <begin position="78"/>
        <end position="337"/>
    </location>
</feature>
<name>A0A199UMN3_ANACO</name>
<dbReference type="STRING" id="4615.A0A199UMN3"/>
<evidence type="ECO:0000256" key="7">
    <source>
        <dbReference type="SAM" id="MobiDB-lite"/>
    </source>
</evidence>
<dbReference type="Proteomes" id="UP000092600">
    <property type="component" value="Unassembled WGS sequence"/>
</dbReference>
<evidence type="ECO:0000259" key="9">
    <source>
        <dbReference type="Pfam" id="PF09402"/>
    </source>
</evidence>
<evidence type="ECO:0000256" key="6">
    <source>
        <dbReference type="ARBA" id="ARBA00023242"/>
    </source>
</evidence>
<evidence type="ECO:0000256" key="8">
    <source>
        <dbReference type="SAM" id="Phobius"/>
    </source>
</evidence>
<gene>
    <name evidence="10" type="ORF">ACMD2_10221</name>
</gene>
<dbReference type="PANTHER" id="PTHR47808:SF2">
    <property type="entry name" value="LEM DOMAIN-CONTAINING PROTEIN 2"/>
    <property type="match status" value="1"/>
</dbReference>
<keyword evidence="4 8" id="KW-1133">Transmembrane helix</keyword>
<comment type="caution">
    <text evidence="10">The sequence shown here is derived from an EMBL/GenBank/DDBJ whole genome shotgun (WGS) entry which is preliminary data.</text>
</comment>
<comment type="subcellular location">
    <subcellularLocation>
        <location evidence="1">Nucleus inner membrane</location>
    </subcellularLocation>
</comment>
<keyword evidence="5 8" id="KW-0472">Membrane</keyword>
<feature type="transmembrane region" description="Helical" evidence="8">
    <location>
        <begin position="39"/>
        <end position="63"/>
    </location>
</feature>
<evidence type="ECO:0000256" key="5">
    <source>
        <dbReference type="ARBA" id="ARBA00023136"/>
    </source>
</evidence>
<proteinExistence type="predicted"/>
<accession>A0A199UMN3</accession>
<feature type="transmembrane region" description="Helical" evidence="8">
    <location>
        <begin position="222"/>
        <end position="245"/>
    </location>
</feature>
<dbReference type="GO" id="GO:0005637">
    <property type="term" value="C:nuclear inner membrane"/>
    <property type="evidence" value="ECO:0007669"/>
    <property type="project" value="UniProtKB-SubCell"/>
</dbReference>
<dbReference type="GO" id="GO:0005783">
    <property type="term" value="C:endoplasmic reticulum"/>
    <property type="evidence" value="ECO:0007669"/>
    <property type="project" value="TreeGrafter"/>
</dbReference>
<feature type="compositionally biased region" description="Basic residues" evidence="7">
    <location>
        <begin position="1"/>
        <end position="13"/>
    </location>
</feature>
<protein>
    <recommendedName>
        <fullName evidence="9">Man1/Src1-like C-terminal domain-containing protein</fullName>
    </recommendedName>
</protein>
<dbReference type="GO" id="GO:0034399">
    <property type="term" value="C:nuclear periphery"/>
    <property type="evidence" value="ECO:0007669"/>
    <property type="project" value="TreeGrafter"/>
</dbReference>
<dbReference type="Gene3D" id="1.10.10.1180">
    <property type="entry name" value="MAN1, winged-helix domain"/>
    <property type="match status" value="1"/>
</dbReference>